<keyword evidence="1" id="KW-1133">Transmembrane helix</keyword>
<feature type="domain" description="Sensor histidine kinase NatK-like C-terminal" evidence="2">
    <location>
        <begin position="336"/>
        <end position="428"/>
    </location>
</feature>
<evidence type="ECO:0000259" key="2">
    <source>
        <dbReference type="Pfam" id="PF14501"/>
    </source>
</evidence>
<dbReference type="EMBL" id="JAAXPO010000004">
    <property type="protein sequence ID" value="NKZ18497.1"/>
    <property type="molecule type" value="Genomic_DNA"/>
</dbReference>
<dbReference type="InterPro" id="IPR032834">
    <property type="entry name" value="NatK-like_C"/>
</dbReference>
<feature type="transmembrane region" description="Helical" evidence="1">
    <location>
        <begin position="190"/>
        <end position="209"/>
    </location>
</feature>
<reference evidence="3 4" key="1">
    <citation type="submission" date="2020-04" db="EMBL/GenBank/DDBJ databases">
        <title>MicrobeNet Type strains.</title>
        <authorList>
            <person name="Nicholson A.C."/>
        </authorList>
    </citation>
    <scope>NUCLEOTIDE SEQUENCE [LARGE SCALE GENOMIC DNA]</scope>
    <source>
        <strain evidence="3 4">CCUG 54536</strain>
    </source>
</reference>
<keyword evidence="3" id="KW-0808">Transferase</keyword>
<gene>
    <name evidence="3" type="ORF">HF966_04840</name>
</gene>
<dbReference type="PANTHER" id="PTHR40448">
    <property type="entry name" value="TWO-COMPONENT SENSOR HISTIDINE KINASE"/>
    <property type="match status" value="1"/>
</dbReference>
<evidence type="ECO:0000313" key="3">
    <source>
        <dbReference type="EMBL" id="NKZ18497.1"/>
    </source>
</evidence>
<evidence type="ECO:0000313" key="4">
    <source>
        <dbReference type="Proteomes" id="UP000590460"/>
    </source>
</evidence>
<feature type="transmembrane region" description="Helical" evidence="1">
    <location>
        <begin position="160"/>
        <end position="178"/>
    </location>
</feature>
<protein>
    <submittedName>
        <fullName evidence="3">Sensor histidine kinase</fullName>
    </submittedName>
</protein>
<feature type="transmembrane region" description="Helical" evidence="1">
    <location>
        <begin position="121"/>
        <end position="139"/>
    </location>
</feature>
<feature type="transmembrane region" description="Helical" evidence="1">
    <location>
        <begin position="38"/>
        <end position="57"/>
    </location>
</feature>
<dbReference type="Pfam" id="PF14501">
    <property type="entry name" value="HATPase_c_5"/>
    <property type="match status" value="1"/>
</dbReference>
<proteinExistence type="predicted"/>
<dbReference type="Gene3D" id="3.30.565.10">
    <property type="entry name" value="Histidine kinase-like ATPase, C-terminal domain"/>
    <property type="match status" value="1"/>
</dbReference>
<keyword evidence="3" id="KW-0418">Kinase</keyword>
<dbReference type="RefSeq" id="WP_168676725.1">
    <property type="nucleotide sequence ID" value="NZ_BPKV01000005.1"/>
</dbReference>
<dbReference type="Proteomes" id="UP000590460">
    <property type="component" value="Unassembled WGS sequence"/>
</dbReference>
<feature type="transmembrane region" description="Helical" evidence="1">
    <location>
        <begin position="88"/>
        <end position="109"/>
    </location>
</feature>
<keyword evidence="1" id="KW-0812">Transmembrane</keyword>
<accession>A0A846Z9S8</accession>
<dbReference type="AlphaFoldDB" id="A0A846Z9S8"/>
<dbReference type="InterPro" id="IPR036890">
    <property type="entry name" value="HATPase_C_sf"/>
</dbReference>
<organism evidence="3 4">
    <name type="scientific">Leuconostoc holzapfelii</name>
    <dbReference type="NCBI Taxonomy" id="434464"/>
    <lineage>
        <taxon>Bacteria</taxon>
        <taxon>Bacillati</taxon>
        <taxon>Bacillota</taxon>
        <taxon>Bacilli</taxon>
        <taxon>Lactobacillales</taxon>
        <taxon>Lactobacillaceae</taxon>
        <taxon>Leuconostoc</taxon>
    </lineage>
</organism>
<dbReference type="GO" id="GO:0016301">
    <property type="term" value="F:kinase activity"/>
    <property type="evidence" value="ECO:0007669"/>
    <property type="project" value="UniProtKB-KW"/>
</dbReference>
<keyword evidence="1" id="KW-0472">Membrane</keyword>
<comment type="caution">
    <text evidence="3">The sequence shown here is derived from an EMBL/GenBank/DDBJ whole genome shotgun (WGS) entry which is preliminary data.</text>
</comment>
<sequence>MLPILSNITLLLQAIVSAIATIAWFGTLLGAHRLAFSAIWRLALTLLLIDVVQVWLIPTTYQAAFASTLTILSLMSVGLRGHAVGRRLVVLLDAILSTLLAAWVVNVTAALEAWLALPVQTAYFCDLLASGLTLVLALIPYRYHFEWLTASFFQQHRQQLCCFLSISVVIRLLNDYLAYLMLTTAYQGSLVWEAASLVVVLIIILIPILRHQYDLLACKLQQRDRMLVATQQYTNQLEKQYLAYRTFRHDYKNILASLAYGIQNENMADVQYAYESVVKTSQWALPQVEALQLHFIADVNLRSALLVKYQEATRHAVNFTIDIQQMFDPKSFVVDVDFFRVFGILLDNAIESAMETPEKLVSVVFIESEQLAIINSTRQPLDMTKAMLPNYSSKADHAGLGLYFVAQFLARRQDIELITITDKTQVRQELTFGVAS</sequence>
<dbReference type="GO" id="GO:0042802">
    <property type="term" value="F:identical protein binding"/>
    <property type="evidence" value="ECO:0007669"/>
    <property type="project" value="TreeGrafter"/>
</dbReference>
<evidence type="ECO:0000256" key="1">
    <source>
        <dbReference type="SAM" id="Phobius"/>
    </source>
</evidence>
<dbReference type="PANTHER" id="PTHR40448:SF1">
    <property type="entry name" value="TWO-COMPONENT SENSOR HISTIDINE KINASE"/>
    <property type="match status" value="1"/>
</dbReference>
<name>A0A846Z9S8_9LACO</name>
<feature type="transmembrane region" description="Helical" evidence="1">
    <location>
        <begin position="12"/>
        <end position="31"/>
    </location>
</feature>
<feature type="transmembrane region" description="Helical" evidence="1">
    <location>
        <begin position="63"/>
        <end position="81"/>
    </location>
</feature>